<gene>
    <name evidence="3" type="ORF">MU846_00200</name>
</gene>
<dbReference type="PRINTS" id="PR01805">
    <property type="entry name" value="VACJLIPOPROT"/>
</dbReference>
<comment type="caution">
    <text evidence="3">The sequence shown here is derived from an EMBL/GenBank/DDBJ whole genome shotgun (WGS) entry which is preliminary data.</text>
</comment>
<dbReference type="RefSeq" id="WP_246947043.1">
    <property type="nucleotide sequence ID" value="NZ_JALKII010000001.1"/>
</dbReference>
<protein>
    <submittedName>
        <fullName evidence="3">VacJ family lipoprotein</fullName>
    </submittedName>
</protein>
<sequence length="277" mass="31065">MSAFLQGFKEEQRTRSSTGIGRTASISLALGSLLLAPLASADYSQAAQAAERGQTYQALEHPRDPWEGWNRKVFSFNETVDTYTAKPAAQAYRKVTPGFFRRSVGNFFNNLRDLRSGVNNILQWRWGDAGHNLGRFGLNTTLGVAGLFDVATSAELDKRDSDFGITLARWGAPQGPYMMLPLMGPSTVRDTVGMFPDDYLAFRRYVDHDLTSWTVLGLYVLDVRATVLDYEAAITGDRYVFIRDFYLSSRDRLAGQSDAEADFEFGDDLDEDWDDAW</sequence>
<accession>A0ABT0E2U0</accession>
<evidence type="ECO:0000313" key="3">
    <source>
        <dbReference type="EMBL" id="MCK0536130.1"/>
    </source>
</evidence>
<evidence type="ECO:0000313" key="4">
    <source>
        <dbReference type="Proteomes" id="UP001165524"/>
    </source>
</evidence>
<keyword evidence="3" id="KW-0449">Lipoprotein</keyword>
<evidence type="ECO:0000256" key="2">
    <source>
        <dbReference type="ARBA" id="ARBA00022729"/>
    </source>
</evidence>
<reference evidence="3" key="1">
    <citation type="submission" date="2022-04" db="EMBL/GenBank/DDBJ databases">
        <title>Alcanivorax sp. CY1518 draft genome sequence.</title>
        <authorList>
            <person name="Zhao G."/>
            <person name="An M."/>
        </authorList>
    </citation>
    <scope>NUCLEOTIDE SEQUENCE</scope>
    <source>
        <strain evidence="3">CY1518</strain>
    </source>
</reference>
<dbReference type="EMBL" id="JALKII010000001">
    <property type="protein sequence ID" value="MCK0536130.1"/>
    <property type="molecule type" value="Genomic_DNA"/>
</dbReference>
<proteinExistence type="inferred from homology"/>
<dbReference type="InterPro" id="IPR007428">
    <property type="entry name" value="MlaA"/>
</dbReference>
<dbReference type="Pfam" id="PF04333">
    <property type="entry name" value="MlaA"/>
    <property type="match status" value="1"/>
</dbReference>
<dbReference type="Proteomes" id="UP001165524">
    <property type="component" value="Unassembled WGS sequence"/>
</dbReference>
<organism evidence="3 4">
    <name type="scientific">Alcanivorax quisquiliarum</name>
    <dbReference type="NCBI Taxonomy" id="2933565"/>
    <lineage>
        <taxon>Bacteria</taxon>
        <taxon>Pseudomonadati</taxon>
        <taxon>Pseudomonadota</taxon>
        <taxon>Gammaproteobacteria</taxon>
        <taxon>Oceanospirillales</taxon>
        <taxon>Alcanivoracaceae</taxon>
        <taxon>Alcanivorax</taxon>
    </lineage>
</organism>
<dbReference type="PANTHER" id="PTHR30035">
    <property type="entry name" value="LIPOPROTEIN VACJ-RELATED"/>
    <property type="match status" value="1"/>
</dbReference>
<dbReference type="PANTHER" id="PTHR30035:SF3">
    <property type="entry name" value="INTERMEMBRANE PHOSPHOLIPID TRANSPORT SYSTEM LIPOPROTEIN MLAA"/>
    <property type="match status" value="1"/>
</dbReference>
<comment type="similarity">
    <text evidence="1">Belongs to the MlaA family.</text>
</comment>
<keyword evidence="4" id="KW-1185">Reference proteome</keyword>
<evidence type="ECO:0000256" key="1">
    <source>
        <dbReference type="ARBA" id="ARBA00010634"/>
    </source>
</evidence>
<name>A0ABT0E2U0_9GAMM</name>
<keyword evidence="2" id="KW-0732">Signal</keyword>